<feature type="signal peptide" evidence="1">
    <location>
        <begin position="1"/>
        <end position="20"/>
    </location>
</feature>
<gene>
    <name evidence="3" type="ORF">E0493_09375</name>
</gene>
<evidence type="ECO:0000313" key="4">
    <source>
        <dbReference type="Proteomes" id="UP000460715"/>
    </source>
</evidence>
<evidence type="ECO:0000313" key="3">
    <source>
        <dbReference type="EMBL" id="MXP63559.1"/>
    </source>
</evidence>
<name>A0A845BJD8_9PROT</name>
<keyword evidence="1" id="KW-0732">Signal</keyword>
<evidence type="ECO:0000256" key="1">
    <source>
        <dbReference type="SAM" id="SignalP"/>
    </source>
</evidence>
<dbReference type="EMBL" id="SNVJ01000006">
    <property type="protein sequence ID" value="MXP63559.1"/>
    <property type="molecule type" value="Genomic_DNA"/>
</dbReference>
<dbReference type="Pfam" id="PF18602">
    <property type="entry name" value="Rap1a"/>
    <property type="match status" value="1"/>
</dbReference>
<dbReference type="RefSeq" id="WP_160936679.1">
    <property type="nucleotide sequence ID" value="NZ_SNVJ01000006.1"/>
</dbReference>
<feature type="domain" description="Rap1a immunity protein" evidence="2">
    <location>
        <begin position="39"/>
        <end position="133"/>
    </location>
</feature>
<accession>A0A845BJD8</accession>
<dbReference type="OrthoDB" id="5516488at2"/>
<proteinExistence type="predicted"/>
<feature type="chain" id="PRO_5032327565" description="Rap1a immunity protein domain-containing protein" evidence="1">
    <location>
        <begin position="21"/>
        <end position="144"/>
    </location>
</feature>
<sequence length="144" mass="15397">MRRTALSLAFLIMGTAAATAQDSATSSDSLNAEAFRGGNGGDLARLCAVKPDTTARVLAMGYCHGFLAGVGQVHRVLTGTDGPFHPMFCPPQPPPTLFQVAEQYVAWMQAHPEHAEELAVNALLRFADATYPCQSPPAASRRRR</sequence>
<protein>
    <recommendedName>
        <fullName evidence="2">Rap1a immunity protein domain-containing protein</fullName>
    </recommendedName>
</protein>
<dbReference type="Proteomes" id="UP000460715">
    <property type="component" value="Unassembled WGS sequence"/>
</dbReference>
<organism evidence="3 4">
    <name type="scientific">Teichococcus coralli</name>
    <dbReference type="NCBI Taxonomy" id="2545983"/>
    <lineage>
        <taxon>Bacteria</taxon>
        <taxon>Pseudomonadati</taxon>
        <taxon>Pseudomonadota</taxon>
        <taxon>Alphaproteobacteria</taxon>
        <taxon>Acetobacterales</taxon>
        <taxon>Roseomonadaceae</taxon>
        <taxon>Roseomonas</taxon>
    </lineage>
</organism>
<comment type="caution">
    <text evidence="3">The sequence shown here is derived from an EMBL/GenBank/DDBJ whole genome shotgun (WGS) entry which is preliminary data.</text>
</comment>
<keyword evidence="4" id="KW-1185">Reference proteome</keyword>
<reference evidence="3 4" key="1">
    <citation type="submission" date="2019-03" db="EMBL/GenBank/DDBJ databases">
        <title>Roseomonas sp. a novel Roseomonas species isolated from Sea whip Gorgonian.</title>
        <authorList>
            <person name="Li F."/>
            <person name="Pan X."/>
            <person name="Huang S."/>
            <person name="Li Z."/>
            <person name="Meng B."/>
        </authorList>
    </citation>
    <scope>NUCLEOTIDE SEQUENCE [LARGE SCALE GENOMIC DNA]</scope>
    <source>
        <strain evidence="3 4">M0104</strain>
    </source>
</reference>
<dbReference type="AlphaFoldDB" id="A0A845BJD8"/>
<evidence type="ECO:0000259" key="2">
    <source>
        <dbReference type="Pfam" id="PF18602"/>
    </source>
</evidence>
<dbReference type="InterPro" id="IPR041238">
    <property type="entry name" value="Rap1a"/>
</dbReference>